<dbReference type="GO" id="GO:0016491">
    <property type="term" value="F:oxidoreductase activity"/>
    <property type="evidence" value="ECO:0007669"/>
    <property type="project" value="InterPro"/>
</dbReference>
<sequence length="192" mass="21020">MGTPLNQQALDQLFLSARSYGKFEATPVDDATLQRLYDLLKWGPTAFNAQPARYVFVRSAEAKARLEPALSAGNKEKTLAAPVTVIVAHDTRFHERLANPKIRELFEANTGLVEPTFFRNSSLQAAYLIVAARALGLDVGPMSGFDAGLLNQAFFPDGRYQVNLIANLGYGVSDSPAPRAARFSFDEVAEIR</sequence>
<dbReference type="SUPFAM" id="SSF55469">
    <property type="entry name" value="FMN-dependent nitroreductase-like"/>
    <property type="match status" value="1"/>
</dbReference>
<evidence type="ECO:0000313" key="3">
    <source>
        <dbReference type="Proteomes" id="UP000013232"/>
    </source>
</evidence>
<dbReference type="InterPro" id="IPR000415">
    <property type="entry name" value="Nitroreductase-like"/>
</dbReference>
<keyword evidence="3" id="KW-1185">Reference proteome</keyword>
<feature type="domain" description="Nitroreductase" evidence="1">
    <location>
        <begin position="18"/>
        <end position="170"/>
    </location>
</feature>
<protein>
    <submittedName>
        <fullName evidence="2">Malonic semialdehyde reductase</fullName>
    </submittedName>
</protein>
<organism evidence="2 3">
    <name type="scientific">Thauera linaloolentis (strain DSM 12138 / JCM 21573 / CCUG 41526 / CIP 105981 / IAM 15112 / NBRC 102519 / 47Lol)</name>
    <dbReference type="NCBI Taxonomy" id="1123367"/>
    <lineage>
        <taxon>Bacteria</taxon>
        <taxon>Pseudomonadati</taxon>
        <taxon>Pseudomonadota</taxon>
        <taxon>Betaproteobacteria</taxon>
        <taxon>Rhodocyclales</taxon>
        <taxon>Zoogloeaceae</taxon>
        <taxon>Thauera</taxon>
    </lineage>
</organism>
<gene>
    <name evidence="2" type="ORF">C666_18090</name>
</gene>
<dbReference type="InterPro" id="IPR029479">
    <property type="entry name" value="Nitroreductase"/>
</dbReference>
<proteinExistence type="predicted"/>
<evidence type="ECO:0000259" key="1">
    <source>
        <dbReference type="Pfam" id="PF00881"/>
    </source>
</evidence>
<dbReference type="InterPro" id="IPR050461">
    <property type="entry name" value="Nitroreductase_HadB/RutE"/>
</dbReference>
<accession>N6YP85</accession>
<dbReference type="STRING" id="1123367.GCA_000621305_02201"/>
<dbReference type="AlphaFoldDB" id="N6YP85"/>
<name>N6YP85_THAL4</name>
<comment type="caution">
    <text evidence="2">The sequence shown here is derived from an EMBL/GenBank/DDBJ whole genome shotgun (WGS) entry which is preliminary data.</text>
</comment>
<reference evidence="2 3" key="1">
    <citation type="submission" date="2012-09" db="EMBL/GenBank/DDBJ databases">
        <title>Draft Genome Sequences of 6 Strains from Genus Thauera.</title>
        <authorList>
            <person name="Liu B."/>
            <person name="Shapleigh J.P."/>
            <person name="Frostegard A.H."/>
        </authorList>
    </citation>
    <scope>NUCLEOTIDE SEQUENCE [LARGE SCALE GENOMIC DNA]</scope>
    <source>
        <strain evidence="3">47Lol / DSM 12138</strain>
    </source>
</reference>
<dbReference type="OrthoDB" id="9784375at2"/>
<dbReference type="PANTHER" id="PTHR43543">
    <property type="entry name" value="MALONIC SEMIALDEHYDE REDUCTASE RUTE-RELATED"/>
    <property type="match status" value="1"/>
</dbReference>
<dbReference type="RefSeq" id="WP_004347259.1">
    <property type="nucleotide sequence ID" value="NZ_AMXE01000128.1"/>
</dbReference>
<dbReference type="PANTHER" id="PTHR43543:SF1">
    <property type="entry name" value="MALONIC SEMIALDEHYDE REDUCTASE RUTE-RELATED"/>
    <property type="match status" value="1"/>
</dbReference>
<dbReference type="Proteomes" id="UP000013232">
    <property type="component" value="Unassembled WGS sequence"/>
</dbReference>
<evidence type="ECO:0000313" key="2">
    <source>
        <dbReference type="EMBL" id="ENO83983.1"/>
    </source>
</evidence>
<dbReference type="Pfam" id="PF00881">
    <property type="entry name" value="Nitroreductase"/>
    <property type="match status" value="1"/>
</dbReference>
<dbReference type="NCBIfam" id="NF003768">
    <property type="entry name" value="PRK05365.1"/>
    <property type="match status" value="1"/>
</dbReference>
<dbReference type="Gene3D" id="3.40.109.10">
    <property type="entry name" value="NADH Oxidase"/>
    <property type="match status" value="1"/>
</dbReference>
<dbReference type="eggNOG" id="COG0778">
    <property type="taxonomic scope" value="Bacteria"/>
</dbReference>
<dbReference type="EMBL" id="AMXE01000128">
    <property type="protein sequence ID" value="ENO83983.1"/>
    <property type="molecule type" value="Genomic_DNA"/>
</dbReference>